<dbReference type="GO" id="GO:0008408">
    <property type="term" value="F:3'-5' exonuclease activity"/>
    <property type="evidence" value="ECO:0007669"/>
    <property type="project" value="InterPro"/>
</dbReference>
<comment type="subcellular location">
    <subcellularLocation>
        <location evidence="1">Cytoplasm</location>
    </subcellularLocation>
</comment>
<dbReference type="SMART" id="SM00481">
    <property type="entry name" value="POLIIIAc"/>
    <property type="match status" value="1"/>
</dbReference>
<keyword evidence="7" id="KW-0235">DNA replication</keyword>
<dbReference type="Gene3D" id="1.10.150.870">
    <property type="match status" value="1"/>
</dbReference>
<dbReference type="PANTHER" id="PTHR32294:SF0">
    <property type="entry name" value="DNA POLYMERASE III SUBUNIT ALPHA"/>
    <property type="match status" value="1"/>
</dbReference>
<reference evidence="11 12" key="1">
    <citation type="submission" date="2017-01" db="EMBL/GenBank/DDBJ databases">
        <authorList>
            <person name="Mah S.A."/>
            <person name="Swanson W.J."/>
            <person name="Moy G.W."/>
            <person name="Vacquier V.D."/>
        </authorList>
    </citation>
    <scope>NUCLEOTIDE SEQUENCE [LARGE SCALE GENOMIC DNA]</scope>
    <source>
        <strain evidence="11 12">DCY110</strain>
    </source>
</reference>
<dbReference type="GO" id="GO:0005737">
    <property type="term" value="C:cytoplasm"/>
    <property type="evidence" value="ECO:0007669"/>
    <property type="project" value="UniProtKB-SubCell"/>
</dbReference>
<evidence type="ECO:0000256" key="8">
    <source>
        <dbReference type="ARBA" id="ARBA00022932"/>
    </source>
</evidence>
<comment type="catalytic activity">
    <reaction evidence="9">
        <text>DNA(n) + a 2'-deoxyribonucleoside 5'-triphosphate = DNA(n+1) + diphosphate</text>
        <dbReference type="Rhea" id="RHEA:22508"/>
        <dbReference type="Rhea" id="RHEA-COMP:17339"/>
        <dbReference type="Rhea" id="RHEA-COMP:17340"/>
        <dbReference type="ChEBI" id="CHEBI:33019"/>
        <dbReference type="ChEBI" id="CHEBI:61560"/>
        <dbReference type="ChEBI" id="CHEBI:173112"/>
        <dbReference type="EC" id="2.7.7.7"/>
    </reaction>
</comment>
<dbReference type="NCBIfam" id="NF004226">
    <property type="entry name" value="PRK05673.1"/>
    <property type="match status" value="1"/>
</dbReference>
<dbReference type="InterPro" id="IPR004013">
    <property type="entry name" value="PHP_dom"/>
</dbReference>
<dbReference type="Gene3D" id="3.20.20.140">
    <property type="entry name" value="Metal-dependent hydrolases"/>
    <property type="match status" value="1"/>
</dbReference>
<evidence type="ECO:0000313" key="11">
    <source>
        <dbReference type="EMBL" id="APW37945.1"/>
    </source>
</evidence>
<evidence type="ECO:0000259" key="10">
    <source>
        <dbReference type="SMART" id="SM00481"/>
    </source>
</evidence>
<dbReference type="GO" id="GO:0006260">
    <property type="term" value="P:DNA replication"/>
    <property type="evidence" value="ECO:0007669"/>
    <property type="project" value="UniProtKB-KW"/>
</dbReference>
<keyword evidence="4" id="KW-0963">Cytoplasm</keyword>
<evidence type="ECO:0000256" key="6">
    <source>
        <dbReference type="ARBA" id="ARBA00022695"/>
    </source>
</evidence>
<dbReference type="InterPro" id="IPR041931">
    <property type="entry name" value="DNA_pol3_alpha_thumb_dom"/>
</dbReference>
<dbReference type="EMBL" id="CP019236">
    <property type="protein sequence ID" value="APW37945.1"/>
    <property type="molecule type" value="Genomic_DNA"/>
</dbReference>
<keyword evidence="12" id="KW-1185">Reference proteome</keyword>
<dbReference type="GO" id="GO:0003676">
    <property type="term" value="F:nucleic acid binding"/>
    <property type="evidence" value="ECO:0007669"/>
    <property type="project" value="InterPro"/>
</dbReference>
<dbReference type="Proteomes" id="UP000186609">
    <property type="component" value="Chromosome"/>
</dbReference>
<dbReference type="InterPro" id="IPR040982">
    <property type="entry name" value="DNA_pol3_finger"/>
</dbReference>
<dbReference type="PANTHER" id="PTHR32294">
    <property type="entry name" value="DNA POLYMERASE III SUBUNIT ALPHA"/>
    <property type="match status" value="1"/>
</dbReference>
<dbReference type="SUPFAM" id="SSF89550">
    <property type="entry name" value="PHP domain-like"/>
    <property type="match status" value="1"/>
</dbReference>
<organism evidence="11 12">
    <name type="scientific">Rhodoferax koreensis</name>
    <dbReference type="NCBI Taxonomy" id="1842727"/>
    <lineage>
        <taxon>Bacteria</taxon>
        <taxon>Pseudomonadati</taxon>
        <taxon>Pseudomonadota</taxon>
        <taxon>Betaproteobacteria</taxon>
        <taxon>Burkholderiales</taxon>
        <taxon>Comamonadaceae</taxon>
        <taxon>Rhodoferax</taxon>
    </lineage>
</organism>
<dbReference type="NCBIfam" id="TIGR00594">
    <property type="entry name" value="polc"/>
    <property type="match status" value="1"/>
</dbReference>
<evidence type="ECO:0000256" key="5">
    <source>
        <dbReference type="ARBA" id="ARBA00022679"/>
    </source>
</evidence>
<keyword evidence="6" id="KW-0548">Nucleotidyltransferase</keyword>
<keyword evidence="8" id="KW-0239">DNA-directed DNA polymerase</keyword>
<dbReference type="AlphaFoldDB" id="A0A1P8JW25"/>
<dbReference type="InterPro" id="IPR029460">
    <property type="entry name" value="DNAPol_HHH"/>
</dbReference>
<dbReference type="Pfam" id="PF02811">
    <property type="entry name" value="PHP"/>
    <property type="match status" value="1"/>
</dbReference>
<accession>A0A1P8JW25</accession>
<dbReference type="Pfam" id="PF01336">
    <property type="entry name" value="tRNA_anti-codon"/>
    <property type="match status" value="1"/>
</dbReference>
<evidence type="ECO:0000256" key="1">
    <source>
        <dbReference type="ARBA" id="ARBA00004496"/>
    </source>
</evidence>
<dbReference type="InterPro" id="IPR004805">
    <property type="entry name" value="DnaE2/DnaE/PolC"/>
</dbReference>
<dbReference type="InterPro" id="IPR004365">
    <property type="entry name" value="NA-bd_OB_tRNA"/>
</dbReference>
<keyword evidence="5" id="KW-0808">Transferase</keyword>
<evidence type="ECO:0000256" key="7">
    <source>
        <dbReference type="ARBA" id="ARBA00022705"/>
    </source>
</evidence>
<dbReference type="Pfam" id="PF07733">
    <property type="entry name" value="DNA_pol3_alpha"/>
    <property type="match status" value="1"/>
</dbReference>
<dbReference type="Pfam" id="PF17657">
    <property type="entry name" value="DNA_pol3_finger"/>
    <property type="match status" value="1"/>
</dbReference>
<dbReference type="OrthoDB" id="9803237at2"/>
<proteinExistence type="predicted"/>
<evidence type="ECO:0000256" key="4">
    <source>
        <dbReference type="ARBA" id="ARBA00022490"/>
    </source>
</evidence>
<dbReference type="InterPro" id="IPR016195">
    <property type="entry name" value="Pol/histidinol_Pase-like"/>
</dbReference>
<dbReference type="EC" id="2.7.7.7" evidence="2"/>
<evidence type="ECO:0000256" key="3">
    <source>
        <dbReference type="ARBA" id="ARBA00019114"/>
    </source>
</evidence>
<protein>
    <recommendedName>
        <fullName evidence="3">DNA polymerase III subunit alpha</fullName>
        <ecNumber evidence="2">2.7.7.7</ecNumber>
    </recommendedName>
</protein>
<dbReference type="Pfam" id="PF14579">
    <property type="entry name" value="HHH_6"/>
    <property type="match status" value="1"/>
</dbReference>
<dbReference type="KEGG" id="rhy:RD110_12715"/>
<dbReference type="InterPro" id="IPR003141">
    <property type="entry name" value="Pol/His_phosphatase_N"/>
</dbReference>
<dbReference type="GO" id="GO:0003887">
    <property type="term" value="F:DNA-directed DNA polymerase activity"/>
    <property type="evidence" value="ECO:0007669"/>
    <property type="project" value="UniProtKB-KW"/>
</dbReference>
<dbReference type="InterPro" id="IPR011708">
    <property type="entry name" value="DNA_pol3_alpha_NTPase_dom"/>
</dbReference>
<dbReference type="CDD" id="cd04485">
    <property type="entry name" value="DnaE_OBF"/>
    <property type="match status" value="1"/>
</dbReference>
<dbReference type="STRING" id="1842727.RD110_12715"/>
<dbReference type="CDD" id="cd07433">
    <property type="entry name" value="PHP_PolIIIA_DnaE1"/>
    <property type="match status" value="1"/>
</dbReference>
<evidence type="ECO:0000256" key="9">
    <source>
        <dbReference type="ARBA" id="ARBA00049244"/>
    </source>
</evidence>
<evidence type="ECO:0000313" key="12">
    <source>
        <dbReference type="Proteomes" id="UP000186609"/>
    </source>
</evidence>
<gene>
    <name evidence="11" type="ORF">RD110_12715</name>
</gene>
<name>A0A1P8JW25_9BURK</name>
<dbReference type="InterPro" id="IPR049821">
    <property type="entry name" value="PolIIIA_DnaE1_PHP"/>
</dbReference>
<dbReference type="Gene3D" id="1.10.10.1600">
    <property type="entry name" value="Bacterial DNA polymerase III alpha subunit, thumb domain"/>
    <property type="match status" value="1"/>
</dbReference>
<feature type="domain" description="Polymerase/histidinol phosphatase N-terminal" evidence="10">
    <location>
        <begin position="3"/>
        <end position="70"/>
    </location>
</feature>
<dbReference type="RefSeq" id="WP_076199824.1">
    <property type="nucleotide sequence ID" value="NZ_CP019236.1"/>
</dbReference>
<sequence length="1178" mass="130347">MFVHLRLHTEFSVVDGTNRIDDVIQAAKRDQQPALAITDLSNLFGAIKFYKEARGKGIKPVIGAEIFLEGLGKEAGALSRVVVLVQNKQGYLNLSELLARGFTQNVVKAQAVIKLVWLQELGDGLICLSGAQAGPVGQALVQGDEARAADVALQLASVFPHRFYLELQRAGRPDDETQVAGAVQLAARLKLPVVATHPVQFTEEADYEAHEARVCISEGEILGNPRRVRRFTREQYFKSAAQMEALFADVPSAIANTAEIAKRCSLTLVLGKPQLPDFPTPEVNGERMTPENYFRYASHEGLKERLLHLYPDEAEREAQRPRYVERLEFEIGTILKMGFPGYFLIVGDFINWAKNNGCPVGPGRGSGAGSLVAYALKITDLDPLQYKLLFERFLNPERVSMPDFDIDFCQGNRDRVIDYVKDKYGKNAVSQIATFGTMAAKAAIRDVGRVMDMSYTFCDGISKLVPGKPGMSYTLAYPPEVKKDGDKNNYALELEPLLYERVRAEEDVRTVIEMAQKLEGMTRNIGMHAGGVLIAPGKLTDFCPLYQQPGSESAVSQYDKDDVEAIGLVKFDFLGLATLTILEIAKEFIVKRHKGQENFAFENIPLDDKPTYRLFQEGKTEAVFQFESRGMQGMLKDAKPTRLEDLIALNALYRPGPMDLIPSFVARKHGREEVEYPHPAVAEMLSETYGIMVYQEQVMQTAQILGGYSLGGADLLRRAMGKKKAEEMAEHREKFRAGALATHGIEQAKADEIFDLMEKFAGYGFNKSHAAAYSLLAYHTGWLKVHYAAEFYCANMTVEMDNTDKLKLLYEDAVKMGLTFEPPDVNRGRYRFEPVTDKVIRYGLGAVKGTGQQAIDAIVAAREEGGPFKSLFDFCLRVDRARLNKRTVEALIKAGAFDALHLNRAELVASIDRAFAFAAAAAANAGQGGLFDMMDDGHGSSTEEPGLVETTPWGVKEQLTLEKTAVGFYLSGHLFDEVKAEVRQFAKRQVADVVDGRDPVLLAGIVSELRVINGQRGKLGLFRFDDGTGMLDARVSEAVMNANKNLFREDELIIVMGKVQVDRFGGGGLQLTVVEAWDLATARCRFGKFLRVTVAPGEKAAAPDIARVVKEFPPKREMSDHGDILRGLMVRLQVQRRTDRGAAGAELQLGEEARFFPTDEALASWQIGTGRAEIVYEA</sequence>
<evidence type="ECO:0000256" key="2">
    <source>
        <dbReference type="ARBA" id="ARBA00012417"/>
    </source>
</evidence>